<name>A0A8T1VSP0_9STRA</name>
<evidence type="ECO:0000313" key="3">
    <source>
        <dbReference type="EMBL" id="KAG7384365.1"/>
    </source>
</evidence>
<reference evidence="3" key="1">
    <citation type="submission" date="2021-02" db="EMBL/GenBank/DDBJ databases">
        <authorList>
            <person name="Palmer J.M."/>
        </authorList>
    </citation>
    <scope>NUCLEOTIDE SEQUENCE</scope>
    <source>
        <strain evidence="3">SCRP23</strain>
    </source>
</reference>
<organism evidence="3 4">
    <name type="scientific">Phytophthora boehmeriae</name>
    <dbReference type="NCBI Taxonomy" id="109152"/>
    <lineage>
        <taxon>Eukaryota</taxon>
        <taxon>Sar</taxon>
        <taxon>Stramenopiles</taxon>
        <taxon>Oomycota</taxon>
        <taxon>Peronosporomycetes</taxon>
        <taxon>Peronosporales</taxon>
        <taxon>Peronosporaceae</taxon>
        <taxon>Phytophthora</taxon>
    </lineage>
</organism>
<keyword evidence="4" id="KW-1185">Reference proteome</keyword>
<feature type="domain" description="GAF" evidence="2">
    <location>
        <begin position="208"/>
        <end position="342"/>
    </location>
</feature>
<protein>
    <recommendedName>
        <fullName evidence="2">GAF domain-containing protein</fullName>
    </recommendedName>
</protein>
<dbReference type="OrthoDB" id="21225at2759"/>
<dbReference type="PANTHER" id="PTHR43102">
    <property type="entry name" value="SLR1143 PROTEIN"/>
    <property type="match status" value="1"/>
</dbReference>
<dbReference type="Proteomes" id="UP000693981">
    <property type="component" value="Unassembled WGS sequence"/>
</dbReference>
<dbReference type="InterPro" id="IPR003018">
    <property type="entry name" value="GAF"/>
</dbReference>
<proteinExistence type="predicted"/>
<sequence>MENAAGRVANTIVCTRCEASVDACNYSAISVDQQHRGPARVVPDPPESDTVSLLVDFLAASLNQAPPGSSEHSHVINVVRTLLKQNKNQVSDDDDDDEVEEEDDAGANDCISAEEQDALARVEEFLADERNFPPLIKCTFNNTKRRNYVLNLPENPKTEVPSSPIPDNEASRLSAAEAAGLIQLANYLAPEHPTAEAEPDHVIDVHDLDIICQLAAKTLGVTHALISVMGANHEHVLASVGTPKFAGAAVPRQHTLCQHQLMAPGPLMLVHPEADLRLQNIETIKNLGPKCYIGFPVTAPTIGDGGREQIAVGTLCCFDSEPRSELTHTQYATLQSLARTASYLVQRKGQQIQQQVAQESRES</sequence>
<gene>
    <name evidence="3" type="ORF">PHYBOEH_009562</name>
</gene>
<dbReference type="Pfam" id="PF01590">
    <property type="entry name" value="GAF"/>
    <property type="match status" value="1"/>
</dbReference>
<feature type="region of interest" description="Disordered" evidence="1">
    <location>
        <begin position="87"/>
        <end position="108"/>
    </location>
</feature>
<dbReference type="AlphaFoldDB" id="A0A8T1VSP0"/>
<evidence type="ECO:0000256" key="1">
    <source>
        <dbReference type="SAM" id="MobiDB-lite"/>
    </source>
</evidence>
<evidence type="ECO:0000313" key="4">
    <source>
        <dbReference type="Proteomes" id="UP000693981"/>
    </source>
</evidence>
<comment type="caution">
    <text evidence="3">The sequence shown here is derived from an EMBL/GenBank/DDBJ whole genome shotgun (WGS) entry which is preliminary data.</text>
</comment>
<dbReference type="PANTHER" id="PTHR43102:SF2">
    <property type="entry name" value="GAF DOMAIN-CONTAINING PROTEIN"/>
    <property type="match status" value="1"/>
</dbReference>
<accession>A0A8T1VSP0</accession>
<dbReference type="EMBL" id="JAGDFL010000603">
    <property type="protein sequence ID" value="KAG7384365.1"/>
    <property type="molecule type" value="Genomic_DNA"/>
</dbReference>
<feature type="compositionally biased region" description="Acidic residues" evidence="1">
    <location>
        <begin position="91"/>
        <end position="108"/>
    </location>
</feature>
<evidence type="ECO:0000259" key="2">
    <source>
        <dbReference type="Pfam" id="PF01590"/>
    </source>
</evidence>